<keyword evidence="5" id="KW-1185">Reference proteome</keyword>
<proteinExistence type="inferred from homology"/>
<evidence type="ECO:0000313" key="4">
    <source>
        <dbReference type="EMBL" id="PBK84634.1"/>
    </source>
</evidence>
<dbReference type="AlphaFoldDB" id="A0A2H3CT70"/>
<feature type="region of interest" description="Disordered" evidence="2">
    <location>
        <begin position="1"/>
        <end position="21"/>
    </location>
</feature>
<dbReference type="STRING" id="47427.A0A2H3CT70"/>
<comment type="similarity">
    <text evidence="1">Belongs to the peptidase C14B family.</text>
</comment>
<evidence type="ECO:0000256" key="1">
    <source>
        <dbReference type="ARBA" id="ARBA00009005"/>
    </source>
</evidence>
<sequence length="460" mass="50676">MQDASSAMSSFSFPEQEPGSCMQMPEYRLSTLHDAPSPAISTSTEVRTTEAILPPQQQDLECRVKEHEKLERMFAIECGMRDGIDSTALRDLAKEKVRNAQGGSDDWRLHAVAVALDNLYHLRLELAHWNIGGMTTILPNPSDSRADDFKLSSIKRVTSRSWVLIVAINAYQQAPLYGCVEDARLMKTCLIEDVGVLESRIELLLANHDASPNSPCYPSRANIIDKLHSLRDNPEIQTGDNIIIYFSGHGSTYRCSDFFPMVVDGVDHLGTIDAFCPADGGQYVNNCRIPNISDRELNTIISLIRDAKGNNITFIADCCHSGGVTRKIPSPGTPRVIPAPHGMEGVSQLKDMLQAGEESLKKRAPGAPSLLAREWKADMTSHVLLAACEDHQFAMEVSRPDGRVNGAFTVALVHALQSGLNVGTNYAEFGRIIARTTQPIQTPTVVGHRKKNLLWYRSTP</sequence>
<dbReference type="OrthoDB" id="10255174at2759"/>
<dbReference type="InParanoid" id="A0A2H3CT70"/>
<evidence type="ECO:0000313" key="5">
    <source>
        <dbReference type="Proteomes" id="UP000217790"/>
    </source>
</evidence>
<dbReference type="InterPro" id="IPR011600">
    <property type="entry name" value="Pept_C14_caspase"/>
</dbReference>
<dbReference type="GO" id="GO:0006508">
    <property type="term" value="P:proteolysis"/>
    <property type="evidence" value="ECO:0007669"/>
    <property type="project" value="InterPro"/>
</dbReference>
<dbReference type="InterPro" id="IPR050452">
    <property type="entry name" value="Metacaspase"/>
</dbReference>
<feature type="domain" description="Peptidase C14 caspase" evidence="3">
    <location>
        <begin position="161"/>
        <end position="449"/>
    </location>
</feature>
<dbReference type="PANTHER" id="PTHR48104">
    <property type="entry name" value="METACASPASE-4"/>
    <property type="match status" value="1"/>
</dbReference>
<dbReference type="Gene3D" id="3.40.50.1460">
    <property type="match status" value="1"/>
</dbReference>
<dbReference type="Pfam" id="PF00656">
    <property type="entry name" value="Peptidase_C14"/>
    <property type="match status" value="1"/>
</dbReference>
<protein>
    <recommendedName>
        <fullName evidence="3">Peptidase C14 caspase domain-containing protein</fullName>
    </recommendedName>
</protein>
<evidence type="ECO:0000256" key="2">
    <source>
        <dbReference type="SAM" id="MobiDB-lite"/>
    </source>
</evidence>
<dbReference type="PANTHER" id="PTHR48104:SF30">
    <property type="entry name" value="METACASPASE-1"/>
    <property type="match status" value="1"/>
</dbReference>
<accession>A0A2H3CT70</accession>
<dbReference type="GO" id="GO:0005737">
    <property type="term" value="C:cytoplasm"/>
    <property type="evidence" value="ECO:0007669"/>
    <property type="project" value="TreeGrafter"/>
</dbReference>
<dbReference type="Proteomes" id="UP000217790">
    <property type="component" value="Unassembled WGS sequence"/>
</dbReference>
<dbReference type="GO" id="GO:0004197">
    <property type="term" value="F:cysteine-type endopeptidase activity"/>
    <property type="evidence" value="ECO:0007669"/>
    <property type="project" value="InterPro"/>
</dbReference>
<evidence type="ECO:0000259" key="3">
    <source>
        <dbReference type="Pfam" id="PF00656"/>
    </source>
</evidence>
<name>A0A2H3CT70_ARMGA</name>
<feature type="compositionally biased region" description="Polar residues" evidence="2">
    <location>
        <begin position="1"/>
        <end position="13"/>
    </location>
</feature>
<organism evidence="4 5">
    <name type="scientific">Armillaria gallica</name>
    <name type="common">Bulbous honey fungus</name>
    <name type="synonym">Armillaria bulbosa</name>
    <dbReference type="NCBI Taxonomy" id="47427"/>
    <lineage>
        <taxon>Eukaryota</taxon>
        <taxon>Fungi</taxon>
        <taxon>Dikarya</taxon>
        <taxon>Basidiomycota</taxon>
        <taxon>Agaricomycotina</taxon>
        <taxon>Agaricomycetes</taxon>
        <taxon>Agaricomycetidae</taxon>
        <taxon>Agaricales</taxon>
        <taxon>Marasmiineae</taxon>
        <taxon>Physalacriaceae</taxon>
        <taxon>Armillaria</taxon>
    </lineage>
</organism>
<gene>
    <name evidence="4" type="ORF">ARMGADRAFT_1018320</name>
</gene>
<reference evidence="5" key="1">
    <citation type="journal article" date="2017" name="Nat. Ecol. Evol.">
        <title>Genome expansion and lineage-specific genetic innovations in the forest pathogenic fungi Armillaria.</title>
        <authorList>
            <person name="Sipos G."/>
            <person name="Prasanna A.N."/>
            <person name="Walter M.C."/>
            <person name="O'Connor E."/>
            <person name="Balint B."/>
            <person name="Krizsan K."/>
            <person name="Kiss B."/>
            <person name="Hess J."/>
            <person name="Varga T."/>
            <person name="Slot J."/>
            <person name="Riley R."/>
            <person name="Boka B."/>
            <person name="Rigling D."/>
            <person name="Barry K."/>
            <person name="Lee J."/>
            <person name="Mihaltcheva S."/>
            <person name="LaButti K."/>
            <person name="Lipzen A."/>
            <person name="Waldron R."/>
            <person name="Moloney N.M."/>
            <person name="Sperisen C."/>
            <person name="Kredics L."/>
            <person name="Vagvoelgyi C."/>
            <person name="Patrignani A."/>
            <person name="Fitzpatrick D."/>
            <person name="Nagy I."/>
            <person name="Doyle S."/>
            <person name="Anderson J.B."/>
            <person name="Grigoriev I.V."/>
            <person name="Gueldener U."/>
            <person name="Muensterkoetter M."/>
            <person name="Nagy L.G."/>
        </authorList>
    </citation>
    <scope>NUCLEOTIDE SEQUENCE [LARGE SCALE GENOMIC DNA]</scope>
    <source>
        <strain evidence="5">Ar21-2</strain>
    </source>
</reference>
<dbReference type="EMBL" id="KZ293696">
    <property type="protein sequence ID" value="PBK84634.1"/>
    <property type="molecule type" value="Genomic_DNA"/>
</dbReference>